<dbReference type="RefSeq" id="WP_035835243.1">
    <property type="nucleotide sequence ID" value="NZ_JACHBQ010000001.1"/>
</dbReference>
<evidence type="ECO:0000313" key="4">
    <source>
        <dbReference type="Proteomes" id="UP000561726"/>
    </source>
</evidence>
<dbReference type="EMBL" id="JPXF01000008">
    <property type="protein sequence ID" value="KGJ79961.1"/>
    <property type="molecule type" value="Genomic_DNA"/>
</dbReference>
<evidence type="ECO:0000313" key="1">
    <source>
        <dbReference type="EMBL" id="KGJ79961.1"/>
    </source>
</evidence>
<comment type="caution">
    <text evidence="1">The sequence shown here is derived from an EMBL/GenBank/DDBJ whole genome shotgun (WGS) entry which is preliminary data.</text>
</comment>
<organism evidence="1 3">
    <name type="scientific">Cryobacterium roopkundense</name>
    <dbReference type="NCBI Taxonomy" id="1001240"/>
    <lineage>
        <taxon>Bacteria</taxon>
        <taxon>Bacillati</taxon>
        <taxon>Actinomycetota</taxon>
        <taxon>Actinomycetes</taxon>
        <taxon>Micrococcales</taxon>
        <taxon>Microbacteriaceae</taxon>
        <taxon>Cryobacterium</taxon>
    </lineage>
</organism>
<dbReference type="AlphaFoldDB" id="A0A099JP81"/>
<gene>
    <name evidence="2" type="ORF">BJ997_003653</name>
    <name evidence="1" type="ORF">GY21_03530</name>
</gene>
<evidence type="ECO:0000313" key="3">
    <source>
        <dbReference type="Proteomes" id="UP000029864"/>
    </source>
</evidence>
<proteinExistence type="predicted"/>
<accession>A0A099JP81</accession>
<dbReference type="Proteomes" id="UP000561726">
    <property type="component" value="Unassembled WGS sequence"/>
</dbReference>
<evidence type="ECO:0000313" key="2">
    <source>
        <dbReference type="EMBL" id="MBB5643105.1"/>
    </source>
</evidence>
<reference evidence="2 4" key="2">
    <citation type="submission" date="2020-08" db="EMBL/GenBank/DDBJ databases">
        <title>Sequencing the genomes of 1000 actinobacteria strains.</title>
        <authorList>
            <person name="Klenk H.-P."/>
        </authorList>
    </citation>
    <scope>NUCLEOTIDE SEQUENCE [LARGE SCALE GENOMIC DNA]</scope>
    <source>
        <strain evidence="2 4">DSM 21065</strain>
    </source>
</reference>
<reference evidence="1 3" key="1">
    <citation type="submission" date="2014-08" db="EMBL/GenBank/DDBJ databases">
        <authorList>
            <person name="Sisinthy S."/>
        </authorList>
    </citation>
    <scope>NUCLEOTIDE SEQUENCE [LARGE SCALE GENOMIC DNA]</scope>
    <source>
        <strain evidence="1 3">RuG17</strain>
    </source>
</reference>
<dbReference type="Proteomes" id="UP000029864">
    <property type="component" value="Unassembled WGS sequence"/>
</dbReference>
<dbReference type="OrthoDB" id="5125731at2"/>
<keyword evidence="3" id="KW-1185">Reference proteome</keyword>
<dbReference type="EMBL" id="JACHBQ010000001">
    <property type="protein sequence ID" value="MBB5643105.1"/>
    <property type="molecule type" value="Genomic_DNA"/>
</dbReference>
<dbReference type="STRING" id="1001240.GY21_03530"/>
<sequence>MHPATESTVGTSWLNQLAALRDQRALLGELKDDVQQAWRQLAPGAMEGSWRSSTQRAYSDRVEYLRGELQGVVAQLEDAESAVNRSIERVQAGA</sequence>
<name>A0A099JP81_9MICO</name>
<protein>
    <submittedName>
        <fullName evidence="1">Uncharacterized protein</fullName>
    </submittedName>
</protein>